<reference evidence="2" key="1">
    <citation type="submission" date="2016-08" db="EMBL/GenBank/DDBJ databases">
        <authorList>
            <person name="Merda D."/>
            <person name="Briand M."/>
            <person name="Taghouti G."/>
            <person name="Carrere S."/>
            <person name="Gouzy J."/>
            <person name="Portier P."/>
            <person name="Jacques M.-A."/>
            <person name="Fischer-Le Saux M."/>
        </authorList>
    </citation>
    <scope>NUCLEOTIDE SEQUENCE [LARGE SCALE GENOMIC DNA]</scope>
    <source>
        <strain evidence="2">CFBP4643</strain>
    </source>
</reference>
<keyword evidence="2" id="KW-1185">Reference proteome</keyword>
<accession>A0A2S7D3R7</accession>
<dbReference type="OrthoDB" id="8781227at2"/>
<dbReference type="AlphaFoldDB" id="A0A2S7D3R7"/>
<organism evidence="1 2">
    <name type="scientific">Xanthomonas pisi</name>
    <dbReference type="NCBI Taxonomy" id="56457"/>
    <lineage>
        <taxon>Bacteria</taxon>
        <taxon>Pseudomonadati</taxon>
        <taxon>Pseudomonadota</taxon>
        <taxon>Gammaproteobacteria</taxon>
        <taxon>Lysobacterales</taxon>
        <taxon>Lysobacteraceae</taxon>
        <taxon>Xanthomonas</taxon>
    </lineage>
</organism>
<dbReference type="EMBL" id="MDEI01000007">
    <property type="protein sequence ID" value="PPU68374.1"/>
    <property type="molecule type" value="Genomic_DNA"/>
</dbReference>
<name>A0A2S7D3R7_9XANT</name>
<dbReference type="Proteomes" id="UP000238191">
    <property type="component" value="Unassembled WGS sequence"/>
</dbReference>
<comment type="caution">
    <text evidence="1">The sequence shown here is derived from an EMBL/GenBank/DDBJ whole genome shotgun (WGS) entry which is preliminary data.</text>
</comment>
<proteinExistence type="predicted"/>
<evidence type="ECO:0000313" key="1">
    <source>
        <dbReference type="EMBL" id="PPU68374.1"/>
    </source>
</evidence>
<gene>
    <name evidence="1" type="ORF">XpiCFBP4643_10020</name>
</gene>
<sequence length="94" mass="10592">MSYRPKTKSFISIGQLDWSDVKLMTASSQPQLFKQALLDAISRISVARRKPKDFDFERLHAVLPKSLSTLSLEHCTAPQDSIGPIQREALHKAN</sequence>
<dbReference type="RefSeq" id="WP_046962922.1">
    <property type="nucleotide sequence ID" value="NZ_MDEI01000007.1"/>
</dbReference>
<evidence type="ECO:0000313" key="2">
    <source>
        <dbReference type="Proteomes" id="UP000238191"/>
    </source>
</evidence>
<protein>
    <submittedName>
        <fullName evidence="1">Uncharacterized protein</fullName>
    </submittedName>
</protein>